<proteinExistence type="predicted"/>
<protein>
    <submittedName>
        <fullName evidence="2">Uncharacterized protein</fullName>
    </submittedName>
</protein>
<organism evidence="2 3">
    <name type="scientific">Caenorhabditis auriculariae</name>
    <dbReference type="NCBI Taxonomy" id="2777116"/>
    <lineage>
        <taxon>Eukaryota</taxon>
        <taxon>Metazoa</taxon>
        <taxon>Ecdysozoa</taxon>
        <taxon>Nematoda</taxon>
        <taxon>Chromadorea</taxon>
        <taxon>Rhabditida</taxon>
        <taxon>Rhabditina</taxon>
        <taxon>Rhabditomorpha</taxon>
        <taxon>Rhabditoidea</taxon>
        <taxon>Rhabditidae</taxon>
        <taxon>Peloderinae</taxon>
        <taxon>Caenorhabditis</taxon>
    </lineage>
</organism>
<feature type="compositionally biased region" description="Polar residues" evidence="1">
    <location>
        <begin position="112"/>
        <end position="125"/>
    </location>
</feature>
<evidence type="ECO:0000313" key="2">
    <source>
        <dbReference type="EMBL" id="CAD6199521.1"/>
    </source>
</evidence>
<feature type="compositionally biased region" description="Basic residues" evidence="1">
    <location>
        <begin position="98"/>
        <end position="107"/>
    </location>
</feature>
<accession>A0A8S1HTX6</accession>
<evidence type="ECO:0000256" key="1">
    <source>
        <dbReference type="SAM" id="MobiDB-lite"/>
    </source>
</evidence>
<evidence type="ECO:0000313" key="3">
    <source>
        <dbReference type="Proteomes" id="UP000835052"/>
    </source>
</evidence>
<name>A0A8S1HTX6_9PELO</name>
<sequence>MIEPPYKKVSTETPVISLKIQHQLLQQFPSVRIQANLYINGYWRLFHQINRPWRSSFSKALLNQGSDIEEPPGKSTISVIGWNCALLEEFPKLEKRRLRKRARRKVERQRASKTSQPTTSASGKRTSAKEDTAVSRTLILIYKYDFD</sequence>
<dbReference type="Proteomes" id="UP000835052">
    <property type="component" value="Unassembled WGS sequence"/>
</dbReference>
<keyword evidence="3" id="KW-1185">Reference proteome</keyword>
<dbReference type="EMBL" id="CAJGYM010000180">
    <property type="protein sequence ID" value="CAD6199521.1"/>
    <property type="molecule type" value="Genomic_DNA"/>
</dbReference>
<reference evidence="2" key="1">
    <citation type="submission" date="2020-10" db="EMBL/GenBank/DDBJ databases">
        <authorList>
            <person name="Kikuchi T."/>
        </authorList>
    </citation>
    <scope>NUCLEOTIDE SEQUENCE</scope>
    <source>
        <strain evidence="2">NKZ352</strain>
    </source>
</reference>
<gene>
    <name evidence="2" type="ORF">CAUJ_LOCUS15423</name>
</gene>
<comment type="caution">
    <text evidence="2">The sequence shown here is derived from an EMBL/GenBank/DDBJ whole genome shotgun (WGS) entry which is preliminary data.</text>
</comment>
<feature type="region of interest" description="Disordered" evidence="1">
    <location>
        <begin position="98"/>
        <end position="129"/>
    </location>
</feature>
<dbReference type="AlphaFoldDB" id="A0A8S1HTX6"/>